<dbReference type="PANTHER" id="PTHR13743">
    <property type="entry name" value="BEIGE/BEACH-RELATED"/>
    <property type="match status" value="1"/>
</dbReference>
<dbReference type="PROSITE" id="PS50197">
    <property type="entry name" value="BEACH"/>
    <property type="match status" value="1"/>
</dbReference>
<evidence type="ECO:0000256" key="3">
    <source>
        <dbReference type="PROSITE-ProRule" id="PRU00221"/>
    </source>
</evidence>
<dbReference type="Proteomes" id="UP000006727">
    <property type="component" value="Chromosome 20"/>
</dbReference>
<feature type="compositionally biased region" description="Polar residues" evidence="4">
    <location>
        <begin position="278"/>
        <end position="300"/>
    </location>
</feature>
<dbReference type="SUPFAM" id="SSF50978">
    <property type="entry name" value="WD40 repeat-like"/>
    <property type="match status" value="1"/>
</dbReference>
<evidence type="ECO:0000259" key="6">
    <source>
        <dbReference type="PROSITE" id="PS51783"/>
    </source>
</evidence>
<reference evidence="7 9" key="1">
    <citation type="journal article" date="2008" name="Science">
        <title>The Physcomitrella genome reveals evolutionary insights into the conquest of land by plants.</title>
        <authorList>
            <person name="Rensing S."/>
            <person name="Lang D."/>
            <person name="Zimmer A."/>
            <person name="Terry A."/>
            <person name="Salamov A."/>
            <person name="Shapiro H."/>
            <person name="Nishiyama T."/>
            <person name="Perroud P.-F."/>
            <person name="Lindquist E."/>
            <person name="Kamisugi Y."/>
            <person name="Tanahashi T."/>
            <person name="Sakakibara K."/>
            <person name="Fujita T."/>
            <person name="Oishi K."/>
            <person name="Shin-I T."/>
            <person name="Kuroki Y."/>
            <person name="Toyoda A."/>
            <person name="Suzuki Y."/>
            <person name="Hashimoto A."/>
            <person name="Yamaguchi K."/>
            <person name="Sugano A."/>
            <person name="Kohara Y."/>
            <person name="Fujiyama A."/>
            <person name="Anterola A."/>
            <person name="Aoki S."/>
            <person name="Ashton N."/>
            <person name="Barbazuk W.B."/>
            <person name="Barker E."/>
            <person name="Bennetzen J."/>
            <person name="Bezanilla M."/>
            <person name="Blankenship R."/>
            <person name="Cho S.H."/>
            <person name="Dutcher S."/>
            <person name="Estelle M."/>
            <person name="Fawcett J.A."/>
            <person name="Gundlach H."/>
            <person name="Hanada K."/>
            <person name="Heyl A."/>
            <person name="Hicks K.A."/>
            <person name="Hugh J."/>
            <person name="Lohr M."/>
            <person name="Mayer K."/>
            <person name="Melkozernov A."/>
            <person name="Murata T."/>
            <person name="Nelson D."/>
            <person name="Pils B."/>
            <person name="Prigge M."/>
            <person name="Reiss B."/>
            <person name="Renner T."/>
            <person name="Rombauts S."/>
            <person name="Rushton P."/>
            <person name="Sanderfoot A."/>
            <person name="Schween G."/>
            <person name="Shiu S.-H."/>
            <person name="Stueber K."/>
            <person name="Theodoulou F.L."/>
            <person name="Tu H."/>
            <person name="Van de Peer Y."/>
            <person name="Verrier P.J."/>
            <person name="Waters E."/>
            <person name="Wood A."/>
            <person name="Yang L."/>
            <person name="Cove D."/>
            <person name="Cuming A."/>
            <person name="Hasebe M."/>
            <person name="Lucas S."/>
            <person name="Mishler D.B."/>
            <person name="Reski R."/>
            <person name="Grigoriev I."/>
            <person name="Quatrano R.S."/>
            <person name="Boore J.L."/>
        </authorList>
    </citation>
    <scope>NUCLEOTIDE SEQUENCE [LARGE SCALE GENOMIC DNA]</scope>
    <source>
        <strain evidence="8 9">cv. Gransden 2004</strain>
    </source>
</reference>
<dbReference type="InterPro" id="IPR023362">
    <property type="entry name" value="PH-BEACH_dom"/>
</dbReference>
<feature type="region of interest" description="Disordered" evidence="4">
    <location>
        <begin position="246"/>
        <end position="312"/>
    </location>
</feature>
<dbReference type="InterPro" id="IPR031570">
    <property type="entry name" value="NBEA/BDCP_DUF4704"/>
</dbReference>
<dbReference type="PaxDb" id="3218-PP1S241_91V6.1"/>
<dbReference type="Gene3D" id="2.60.120.200">
    <property type="match status" value="1"/>
</dbReference>
<dbReference type="InterPro" id="IPR050865">
    <property type="entry name" value="BEACH_Domain"/>
</dbReference>
<feature type="region of interest" description="Disordered" evidence="4">
    <location>
        <begin position="486"/>
        <end position="536"/>
    </location>
</feature>
<reference evidence="7 9" key="2">
    <citation type="journal article" date="2018" name="Plant J.">
        <title>The Physcomitrella patens chromosome-scale assembly reveals moss genome structure and evolution.</title>
        <authorList>
            <person name="Lang D."/>
            <person name="Ullrich K.K."/>
            <person name="Murat F."/>
            <person name="Fuchs J."/>
            <person name="Jenkins J."/>
            <person name="Haas F.B."/>
            <person name="Piednoel M."/>
            <person name="Gundlach H."/>
            <person name="Van Bel M."/>
            <person name="Meyberg R."/>
            <person name="Vives C."/>
            <person name="Morata J."/>
            <person name="Symeonidi A."/>
            <person name="Hiss M."/>
            <person name="Muchero W."/>
            <person name="Kamisugi Y."/>
            <person name="Saleh O."/>
            <person name="Blanc G."/>
            <person name="Decker E.L."/>
            <person name="van Gessel N."/>
            <person name="Grimwood J."/>
            <person name="Hayes R.D."/>
            <person name="Graham S.W."/>
            <person name="Gunter L.E."/>
            <person name="McDaniel S.F."/>
            <person name="Hoernstein S.N.W."/>
            <person name="Larsson A."/>
            <person name="Li F.W."/>
            <person name="Perroud P.F."/>
            <person name="Phillips J."/>
            <person name="Ranjan P."/>
            <person name="Rokshar D.S."/>
            <person name="Rothfels C.J."/>
            <person name="Schneider L."/>
            <person name="Shu S."/>
            <person name="Stevenson D.W."/>
            <person name="Thummler F."/>
            <person name="Tillich M."/>
            <person name="Villarreal Aguilar J.C."/>
            <person name="Widiez T."/>
            <person name="Wong G.K."/>
            <person name="Wymore A."/>
            <person name="Zhang Y."/>
            <person name="Zimmer A.D."/>
            <person name="Quatrano R.S."/>
            <person name="Mayer K.F.X."/>
            <person name="Goodstein D."/>
            <person name="Casacuberta J.M."/>
            <person name="Vandepoele K."/>
            <person name="Reski R."/>
            <person name="Cuming A.C."/>
            <person name="Tuskan G.A."/>
            <person name="Maumus F."/>
            <person name="Salse J."/>
            <person name="Schmutz J."/>
            <person name="Rensing S.A."/>
        </authorList>
    </citation>
    <scope>NUCLEOTIDE SEQUENCE [LARGE SCALE GENOMIC DNA]</scope>
    <source>
        <strain evidence="8 9">cv. Gransden 2004</strain>
    </source>
</reference>
<dbReference type="InterPro" id="IPR046851">
    <property type="entry name" value="NBCH_WD40"/>
</dbReference>
<evidence type="ECO:0000256" key="1">
    <source>
        <dbReference type="ARBA" id="ARBA00022574"/>
    </source>
</evidence>
<keyword evidence="9" id="KW-1185">Reference proteome</keyword>
<dbReference type="InterPro" id="IPR015943">
    <property type="entry name" value="WD40/YVTN_repeat-like_dom_sf"/>
</dbReference>
<dbReference type="KEGG" id="ppp:112273431"/>
<evidence type="ECO:0000259" key="5">
    <source>
        <dbReference type="PROSITE" id="PS50197"/>
    </source>
</evidence>
<dbReference type="EnsemblPlants" id="Pp3c20_23460V3.2">
    <property type="protein sequence ID" value="Pp3c20_23460V3.2"/>
    <property type="gene ID" value="Pp3c20_23460"/>
</dbReference>
<keyword evidence="2" id="KW-0677">Repeat</keyword>
<dbReference type="Gramene" id="Pp3c20_23460V3.2">
    <property type="protein sequence ID" value="Pp3c20_23460V3.2"/>
    <property type="gene ID" value="Pp3c20_23460"/>
</dbReference>
<organism evidence="7">
    <name type="scientific">Physcomitrium patens</name>
    <name type="common">Spreading-leaved earth moss</name>
    <name type="synonym">Physcomitrella patens</name>
    <dbReference type="NCBI Taxonomy" id="3218"/>
    <lineage>
        <taxon>Eukaryota</taxon>
        <taxon>Viridiplantae</taxon>
        <taxon>Streptophyta</taxon>
        <taxon>Embryophyta</taxon>
        <taxon>Bryophyta</taxon>
        <taxon>Bryophytina</taxon>
        <taxon>Bryopsida</taxon>
        <taxon>Funariidae</taxon>
        <taxon>Funariales</taxon>
        <taxon>Funariaceae</taxon>
        <taxon>Physcomitrium</taxon>
    </lineage>
</organism>
<evidence type="ECO:0000256" key="2">
    <source>
        <dbReference type="ARBA" id="ARBA00022737"/>
    </source>
</evidence>
<dbReference type="PROSITE" id="PS50082">
    <property type="entry name" value="WD_REPEATS_2"/>
    <property type="match status" value="1"/>
</dbReference>
<feature type="domain" description="BEACH-type PH" evidence="6">
    <location>
        <begin position="2551"/>
        <end position="2709"/>
    </location>
</feature>
<dbReference type="Pfam" id="PF20426">
    <property type="entry name" value="NBCH_WD40"/>
    <property type="match status" value="1"/>
</dbReference>
<gene>
    <name evidence="8" type="primary">LOC112273431</name>
    <name evidence="7" type="ORF">PHYPA_025507</name>
</gene>
<dbReference type="FunFam" id="1.10.1540.10:FF:000001">
    <property type="entry name" value="neurobeachin isoform X1"/>
    <property type="match status" value="1"/>
</dbReference>
<dbReference type="EMBL" id="ABEU02000020">
    <property type="protein sequence ID" value="PNR33563.1"/>
    <property type="molecule type" value="Genomic_DNA"/>
</dbReference>
<dbReference type="InterPro" id="IPR036372">
    <property type="entry name" value="BEACH_dom_sf"/>
</dbReference>
<dbReference type="PROSITE" id="PS00678">
    <property type="entry name" value="WD_REPEATS_1"/>
    <property type="match status" value="1"/>
</dbReference>
<accession>A0A2K1IWA4</accession>
<proteinExistence type="predicted"/>
<dbReference type="InterPro" id="IPR019775">
    <property type="entry name" value="WD40_repeat_CS"/>
</dbReference>
<dbReference type="PANTHER" id="PTHR13743:SF112">
    <property type="entry name" value="BEACH DOMAIN-CONTAINING PROTEIN"/>
    <property type="match status" value="1"/>
</dbReference>
<dbReference type="InterPro" id="IPR001680">
    <property type="entry name" value="WD40_rpt"/>
</dbReference>
<dbReference type="SMART" id="SM00320">
    <property type="entry name" value="WD40"/>
    <property type="match status" value="5"/>
</dbReference>
<evidence type="ECO:0000313" key="9">
    <source>
        <dbReference type="Proteomes" id="UP000006727"/>
    </source>
</evidence>
<dbReference type="PROSITE" id="PS50294">
    <property type="entry name" value="WD_REPEATS_REGION"/>
    <property type="match status" value="1"/>
</dbReference>
<dbReference type="Pfam" id="PF16057">
    <property type="entry name" value="DUF4800"/>
    <property type="match status" value="1"/>
</dbReference>
<feature type="repeat" description="WD" evidence="3">
    <location>
        <begin position="3163"/>
        <end position="3204"/>
    </location>
</feature>
<dbReference type="InterPro" id="IPR011993">
    <property type="entry name" value="PH-like_dom_sf"/>
</dbReference>
<dbReference type="Pfam" id="PF20425">
    <property type="entry name" value="Neurobeachin"/>
    <property type="match status" value="1"/>
</dbReference>
<dbReference type="Gramene" id="Pp3c20_23460V3.1">
    <property type="protein sequence ID" value="Pp3c20_23460V3.1"/>
    <property type="gene ID" value="Pp3c20_23460"/>
</dbReference>
<dbReference type="SUPFAM" id="SSF49899">
    <property type="entry name" value="Concanavalin A-like lectins/glucanases"/>
    <property type="match status" value="1"/>
</dbReference>
<evidence type="ECO:0000313" key="7">
    <source>
        <dbReference type="EMBL" id="PNR33563.1"/>
    </source>
</evidence>
<evidence type="ECO:0000256" key="4">
    <source>
        <dbReference type="SAM" id="MobiDB-lite"/>
    </source>
</evidence>
<dbReference type="Pfam" id="PF14844">
    <property type="entry name" value="PH_BEACH"/>
    <property type="match status" value="1"/>
</dbReference>
<dbReference type="EnsemblPlants" id="Pp3c20_23460V3.1">
    <property type="protein sequence ID" value="Pp3c20_23460V3.1"/>
    <property type="gene ID" value="Pp3c20_23460"/>
</dbReference>
<feature type="region of interest" description="Disordered" evidence="4">
    <location>
        <begin position="2493"/>
        <end position="2527"/>
    </location>
</feature>
<dbReference type="RefSeq" id="XP_024357981.1">
    <property type="nucleotide sequence ID" value="XM_024502213.2"/>
</dbReference>
<dbReference type="Pfam" id="PF15787">
    <property type="entry name" value="DUF4704"/>
    <property type="match status" value="1"/>
</dbReference>
<dbReference type="SUPFAM" id="SSF50729">
    <property type="entry name" value="PH domain-like"/>
    <property type="match status" value="1"/>
</dbReference>
<dbReference type="Pfam" id="PF13385">
    <property type="entry name" value="Laminin_G_3"/>
    <property type="match status" value="1"/>
</dbReference>
<dbReference type="InterPro" id="IPR016024">
    <property type="entry name" value="ARM-type_fold"/>
</dbReference>
<name>A0A2K1IWA4_PHYPA</name>
<dbReference type="RefSeq" id="XP_024357979.1">
    <property type="nucleotide sequence ID" value="XM_024502211.2"/>
</dbReference>
<feature type="region of interest" description="Disordered" evidence="4">
    <location>
        <begin position="688"/>
        <end position="709"/>
    </location>
</feature>
<dbReference type="STRING" id="3218.A0A2K1IWA4"/>
<dbReference type="SMART" id="SM01026">
    <property type="entry name" value="Beach"/>
    <property type="match status" value="1"/>
</dbReference>
<protein>
    <recommendedName>
        <fullName evidence="10">BEACH domain-containing protein</fullName>
    </recommendedName>
</protein>
<dbReference type="SUPFAM" id="SSF48371">
    <property type="entry name" value="ARM repeat"/>
    <property type="match status" value="2"/>
</dbReference>
<feature type="compositionally biased region" description="Low complexity" evidence="4">
    <location>
        <begin position="504"/>
        <end position="518"/>
    </location>
</feature>
<reference evidence="8" key="3">
    <citation type="submission" date="2020-12" db="UniProtKB">
        <authorList>
            <consortium name="EnsemblPlants"/>
        </authorList>
    </citation>
    <scope>IDENTIFICATION</scope>
</reference>
<dbReference type="InterPro" id="IPR000409">
    <property type="entry name" value="BEACH_dom"/>
</dbReference>
<dbReference type="CDD" id="cd06071">
    <property type="entry name" value="Beach"/>
    <property type="match status" value="1"/>
</dbReference>
<dbReference type="Gene3D" id="2.130.10.10">
    <property type="entry name" value="YVTN repeat-like/Quinoprotein amine dehydrogenase"/>
    <property type="match status" value="2"/>
</dbReference>
<keyword evidence="1 3" id="KW-0853">WD repeat</keyword>
<dbReference type="OrthoDB" id="26681at2759"/>
<dbReference type="InterPro" id="IPR046852">
    <property type="entry name" value="Neurobeachin_a-sol"/>
</dbReference>
<dbReference type="InterPro" id="IPR013320">
    <property type="entry name" value="ConA-like_dom_sf"/>
</dbReference>
<feature type="domain" description="BEACH" evidence="5">
    <location>
        <begin position="2732"/>
        <end position="3022"/>
    </location>
</feature>
<dbReference type="CDD" id="cd01201">
    <property type="entry name" value="PH_BEACH"/>
    <property type="match status" value="1"/>
</dbReference>
<dbReference type="Gene3D" id="1.10.1540.10">
    <property type="entry name" value="BEACH domain"/>
    <property type="match status" value="1"/>
</dbReference>
<feature type="compositionally biased region" description="Polar residues" evidence="4">
    <location>
        <begin position="697"/>
        <end position="709"/>
    </location>
</feature>
<dbReference type="InterPro" id="IPR036322">
    <property type="entry name" value="WD40_repeat_dom_sf"/>
</dbReference>
<evidence type="ECO:0000313" key="8">
    <source>
        <dbReference type="EnsemblPlants" id="Pp3c20_23460V3.1"/>
    </source>
</evidence>
<dbReference type="PROSITE" id="PS51783">
    <property type="entry name" value="PH_BEACH"/>
    <property type="match status" value="1"/>
</dbReference>
<dbReference type="FunCoup" id="A0A2K1IWA4">
    <property type="interactions" value="2764"/>
</dbReference>
<dbReference type="Pfam" id="PF02138">
    <property type="entry name" value="Beach"/>
    <property type="match status" value="1"/>
</dbReference>
<dbReference type="SUPFAM" id="SSF81837">
    <property type="entry name" value="BEACH domain"/>
    <property type="match status" value="1"/>
</dbReference>
<dbReference type="GeneID" id="112273431"/>
<dbReference type="Gene3D" id="2.30.29.30">
    <property type="entry name" value="Pleckstrin-homology domain (PH domain)/Phosphotyrosine-binding domain (PTB)"/>
    <property type="match status" value="1"/>
</dbReference>
<sequence length="3409" mass="377751">MHLVKGVSAFLRRSSPGHSRGDGDCAGDRLTAPSWPDIQFRNEGDEAFLGSLWQDYQEALGLEETQKTLESFLDNFVRTFTDWTPVEDPCRGEVLVQAAGNEGSIYGDSSKTVVGCIHGHPTKVIVGLIRELKAVIQIFSALNTNSDGSSDMWLNEADMAMFLLLTQALNIVTRAPHNQRIFSYFGGLQSLMGVMKAAVVQLKVVASVVVSDDHTPDSVTSQLSFLQTLLSNIVSIVANYIDSEDKYDKSSTTNESRVRESSDFSSKSRRSMHRRSSTDTGLETTISRQTLKGQETTGNRSNREATGVSSGTVPLMETGGLNWFVELLKVLRKLRLKGVPSDSSLEQLVLYSLKQTLVGNTRSQNFFRVIGGLQVLLDGLGSLSPQGDVDDDGASNVVVRRERNISEPATSHAKASIETASIEFDLQLLSFQVLREAIFRNPTSLQSMRDHGGVQKFAQLISWAAFTIPDVTPKLKLPSQGNFNKSLRMNLSPHSHSKEEAHVSFPTSPSVSPSSQKSIQTTPPRDKESSSSGGFQGSEDVHEFIYEGVTLRSWNWRVADLCRILCSVLVPVGDAMKFAAGMQGGPDGASNSSLYWELATRFIIDVLIDVFQGHDGSLNQINRGLFSGHRLQSTTLQHYVLHVFKKMLEGTPTVVNLFRKDGVWDLVFSEWFFYFGFGDLNRSVEKERKSGPKIGDDSQSTSKIQKASTSDVNISTGNLNPRECVLSIHVSSDTEPLRLEVISFLELAATTSALSDNLSECGALMEALQQCSFLPRIVTMLAKSLHRVLQLAPEPTIKSLRTLNATSIITHVMEQQKKASIEALKEDSAERNENSRLEDSCSADLWHEAMDALCTVFSSYLAASEEAVVDASRNSRAIDALFNLLWDTTTRDFALNHILLLMKLTPTCELDQDAKLELCLKYLQSLPRAQVESRSTDISIVFDLLRGMREVLETDLTHYQALFRDGECFVHIVTLLNEERPAEVGSQLSLDVLFTLTRLLQGNEASKASFRSIVGAGYKTLEFVLIELHNGKPSRELLLSLLGMLVDGSFDPSNMLIQNEDVVLLYFSILQRCNEQDRVNGLDTFQLLLEESTANRAACVRAGLLSLLLEWFAKETDVALIVKFGRLMQMIGGHSISGKDMRSIFALLRSSKDGLRPRHGTLLLQIFQGMLKEQGPAVFFDLSGRDSGIVVTSPLRWPSNRGFSFCAWARVESFPAGSSPKAPEGMMGLFSFLSENGKGCSATISSEQFVVESISNKRQITSLKVQLQTKRWYHICVTHNTQRALSGGNTIKVYIDGELVASDRFRYPKVGEMLTRCTIGASAPITTVDVIGFNKISGGFSAPFCGQLGPLYLFDDAMSAEQAMGVFSLGPDYMYSFLPSEVGYVPENISTDSIINDKDGLAFKMVFGYNAQASSGRALFDISPVLEYSPDPILYDATIMSGTLLCYRHLVQDSVQCVGGIGVFFPLLTQLDQPVCTASDVMGNTSDQKYVEGYPIDSHVAVEVIDLLTAVLDGNLANQQYMRNMSGMSILGFLLQSVSPQHLTVDVVAALERLVTTVAKGSGASLASALVKEALVKLYFNPHIWIFTPLIVHRELYVSLINYFKKDGSLLRSVCGLPRVLDMLRQFYWDKPKRKALGTKPLLHPVTKAVIGERPNRSEISELRQLVLILAEGGLREKASLVDIKALVAFLEASEDDICVKDVLFMVLSLLTQKSFVASFIEHVNSLGGITILLNLIRRPQEDIRLLAFRLIGVLIVAMFEKKGAGSSFLGTSKATAEFQRVEKIKVNHVFSVMIESVTTFPFTDAVRATLFDILLGEAGPKQLPQEGSINEQANPVAAKSLSRAKLTTQISNFFRVPEKPGERVGAFVLPQVLRILFRVLANSEDSMLRLEILKDTLGLLEANPLNSEALTLEPAWQGWLLAALAASLKRSRSTLGDSAEVSVWLLGPEEALMRKLFRAFHVYCICTSRNGWLHVERTCNFVHMLAKEGQLSEFHTLHVLLGDLVEAIVQGLPLQASLFTQPCRDNALYLLSLVDELILGEAFDLLPSFAPGSANVEDNGLLSGDNVDSGLSPFKISGKFSEDDWESTKLVRKGSIGVSRWRFRTPSGERIDVHDKFQCWRLYDKVWSLLITMNGRGAGSGNIYQTGVSGPTLGQRARGLVESLNIPAAEMAAAVVSSGLGAVGMNPPNKLVDKVFRLRSERCPRIVFRLVVLYLYNADLHSATRCVEHFLALLPSFVSSEVEQNKNRLQLFLWTLLDAREQIGNMDDGARVHVISKLIQESIEIGKSMLATSMVEKEKKLESDSSVQSLLQRERVVAAVIEEAKHLKSTTSQRIQDVEALLSELDDANLAESQQKTALEDQSHVALGTICSVDRCRQTAAQLAYDEEQQAISEQWCHMFRYLTDERGPWSTVPFPNDVTLHWKLDKMEDPVRRRLKLRRNYHFNKEYLHPATSISKGPPVDLVNERGSSVELLMGGVRQFLLKGMRGVTEESLSDGEDNQLKSNDVEVTPAEADVDSSRRSEETGVAAGVTEEGGTLQEHVQVALPEEAGEEEVLLSVSCIMVSAKRKVAGRLEVMQSSLHFYGEFIVEGTGGRSVFNNAGGLNYPDAVTMEKGFNKSKMSGRRDFLDGSEVDRGNAMERLDPMQGGLVKGIKRHSRWDLSQVKAVHSTRYLLQYSALEIFFSSSIPPVFFNFPNQRLAKDIGVMIVDLHNGRGSGKSTRGKEHIIDYIDRRKACELAEDARKQWRRREMSNFDYLVTLNTLAGRSYNDMTQYPVFPWILSDYTSEKLDLSDHASFRDLSKPVGALNQKRFELFEERFQNFTDPDIPSFYYGSHYSSMGIVLFYLLRLEPFTLLHRQLQGGKLDHADRLFHSVESAFQNCLTNSGDVKELVPEFFYLPEFLVNSNGYYLGVKQDGEALGDIVLPPWAKRSPELFIQLNREALESEYVSDHIHEWIDLMFGYKQRGRPAVEAANVFYHLTYEGAVDLDAMEDCTERTAIEDQIAGFGQTPIQLFKKKHPRRGPAQPIARPLYYAPASITMTSTIPAPSPSPGQKVTKVVFVGLIDGLVVTINKSLSVVVRTWITPALQNFTFSSSQDSYFGISQEVVLSRKIYGPIVDDVSLSSCCFGTLLVRSSSFLLTCGHWDNSFKVISLDGGDLVQSNSQHKDVVTSLSVAVDGSVVVTGSRDTTVMVWDIEHTTVSTRRLGSIKDTLTEKHRKSDTVVISDKPRHVLCGHDDAITSVAVRVELDIVVSGSKDSTCIFHTLRTGRYVRSIRHPNRCPVTNLKVSQHGLVVVYSHGDLSLHVCSINGKWLASVDVKGRLNCMDISHCGHFLVCGGDQGQVLVFKLQTLEVVRRYEGAGVAVTSLTVTPEDCFLVGTHDGALVVFSLEFQYPKKAGFFASIQRHVR</sequence>
<evidence type="ECO:0008006" key="10">
    <source>
        <dbReference type="Google" id="ProtNLM"/>
    </source>
</evidence>